<proteinExistence type="predicted"/>
<evidence type="ECO:0008006" key="4">
    <source>
        <dbReference type="Google" id="ProtNLM"/>
    </source>
</evidence>
<dbReference type="Gene3D" id="2.20.28.30">
    <property type="entry name" value="RNA polymerase ii, chain L"/>
    <property type="match status" value="1"/>
</dbReference>
<comment type="caution">
    <text evidence="2">The sequence shown here is derived from an EMBL/GenBank/DDBJ whole genome shotgun (WGS) entry which is preliminary data.</text>
</comment>
<name>A0A9D2I455_9FIRM</name>
<keyword evidence="1" id="KW-0812">Transmembrane</keyword>
<dbReference type="Proteomes" id="UP000886858">
    <property type="component" value="Unassembled WGS sequence"/>
</dbReference>
<organism evidence="2 3">
    <name type="scientific">Candidatus Eisenbergiella merdipullorum</name>
    <dbReference type="NCBI Taxonomy" id="2838553"/>
    <lineage>
        <taxon>Bacteria</taxon>
        <taxon>Bacillati</taxon>
        <taxon>Bacillota</taxon>
        <taxon>Clostridia</taxon>
        <taxon>Lachnospirales</taxon>
        <taxon>Lachnospiraceae</taxon>
        <taxon>Eisenbergiella</taxon>
    </lineage>
</organism>
<reference evidence="2" key="1">
    <citation type="journal article" date="2021" name="PeerJ">
        <title>Extensive microbial diversity within the chicken gut microbiome revealed by metagenomics and culture.</title>
        <authorList>
            <person name="Gilroy R."/>
            <person name="Ravi A."/>
            <person name="Getino M."/>
            <person name="Pursley I."/>
            <person name="Horton D.L."/>
            <person name="Alikhan N.F."/>
            <person name="Baker D."/>
            <person name="Gharbi K."/>
            <person name="Hall N."/>
            <person name="Watson M."/>
            <person name="Adriaenssens E.M."/>
            <person name="Foster-Nyarko E."/>
            <person name="Jarju S."/>
            <person name="Secka A."/>
            <person name="Antonio M."/>
            <person name="Oren A."/>
            <person name="Chaudhuri R.R."/>
            <person name="La Ragione R."/>
            <person name="Hildebrand F."/>
            <person name="Pallen M.J."/>
        </authorList>
    </citation>
    <scope>NUCLEOTIDE SEQUENCE</scope>
    <source>
        <strain evidence="2">CHK179-7159</strain>
    </source>
</reference>
<dbReference type="AlphaFoldDB" id="A0A9D2I455"/>
<sequence>MREKLIRFMQGRYGTDQFSRFLLGVAVVCLVLSLFIHSGIWSFLILLLIVYCYFRMFSRNIPKRYAENQKYLQLTAGLRRKWAVFKRDMADRKTHHIYRCPKCRQKIRIPKGHGKIAVRCPKCGTEFIRRS</sequence>
<keyword evidence="1" id="KW-0472">Membrane</keyword>
<feature type="transmembrane region" description="Helical" evidence="1">
    <location>
        <begin position="21"/>
        <end position="51"/>
    </location>
</feature>
<evidence type="ECO:0000256" key="1">
    <source>
        <dbReference type="SAM" id="Phobius"/>
    </source>
</evidence>
<keyword evidence="1" id="KW-1133">Transmembrane helix</keyword>
<gene>
    <name evidence="2" type="ORF">H9717_02610</name>
</gene>
<evidence type="ECO:0000313" key="2">
    <source>
        <dbReference type="EMBL" id="HJA92005.1"/>
    </source>
</evidence>
<protein>
    <recommendedName>
        <fullName evidence="4">Zn-finger containing protein</fullName>
    </recommendedName>
</protein>
<dbReference type="EMBL" id="DWYY01000034">
    <property type="protein sequence ID" value="HJA92005.1"/>
    <property type="molecule type" value="Genomic_DNA"/>
</dbReference>
<reference evidence="2" key="2">
    <citation type="submission" date="2021-04" db="EMBL/GenBank/DDBJ databases">
        <authorList>
            <person name="Gilroy R."/>
        </authorList>
    </citation>
    <scope>NUCLEOTIDE SEQUENCE</scope>
    <source>
        <strain evidence="2">CHK179-7159</strain>
    </source>
</reference>
<accession>A0A9D2I455</accession>
<evidence type="ECO:0000313" key="3">
    <source>
        <dbReference type="Proteomes" id="UP000886858"/>
    </source>
</evidence>